<feature type="transmembrane region" description="Helical" evidence="14">
    <location>
        <begin position="241"/>
        <end position="264"/>
    </location>
</feature>
<evidence type="ECO:0000256" key="4">
    <source>
        <dbReference type="ARBA" id="ARBA00022989"/>
    </source>
</evidence>
<dbReference type="InterPro" id="IPR036719">
    <property type="entry name" value="Neuro-gated_channel_TM_sf"/>
</dbReference>
<dbReference type="EMBL" id="CAWYQH010000174">
    <property type="protein sequence ID" value="CAK8697890.1"/>
    <property type="molecule type" value="Genomic_DNA"/>
</dbReference>
<dbReference type="InterPro" id="IPR006029">
    <property type="entry name" value="Neurotrans-gated_channel_TM"/>
</dbReference>
<keyword evidence="12 14" id="KW-0407">Ion channel</keyword>
<dbReference type="Pfam" id="PF02932">
    <property type="entry name" value="Neur_chan_memb"/>
    <property type="match status" value="1"/>
</dbReference>
<evidence type="ECO:0000256" key="9">
    <source>
        <dbReference type="ARBA" id="ARBA00023170"/>
    </source>
</evidence>
<keyword evidence="10" id="KW-0325">Glycoprotein</keyword>
<feature type="transmembrane region" description="Helical" evidence="14">
    <location>
        <begin position="271"/>
        <end position="290"/>
    </location>
</feature>
<keyword evidence="14" id="KW-0732">Signal</keyword>
<dbReference type="InterPro" id="IPR018000">
    <property type="entry name" value="Neurotransmitter_ion_chnl_CS"/>
</dbReference>
<keyword evidence="8" id="KW-1015">Disulfide bond</keyword>
<dbReference type="InterPro" id="IPR036734">
    <property type="entry name" value="Neur_chan_lig-bd_sf"/>
</dbReference>
<evidence type="ECO:0000256" key="11">
    <source>
        <dbReference type="ARBA" id="ARBA00023286"/>
    </source>
</evidence>
<name>A0ABP0H5S3_CLALP</name>
<keyword evidence="18" id="KW-1185">Reference proteome</keyword>
<sequence length="518" mass="59490">MTGLVALLLLQISLMSWDAHAEQKTSTSFSVEAKLMSYLLQNYSSAIPPKPLSGKDSIIVKLGMSLIQIISVKEKDEEIVVTLYMTYSWQDSRLIWDPSDYDGIKIIRIPPAQIWTPDVILENSKDGMMRESVNVNVLVYSDGSAEWLPPAIYKTSCSMEISLFPFDWQNCSLIFRSSAFDQSRLVFGMVYGYSITVDPQAFVPHGEWDLMQRPGYIHRRRRDDSFQKVFFHLIIKRRPQFYVLNMILPCVMITVLSCFTFYLPILSGERISLSISLLLGDTVFALLIVQRTPSTSLAIPLAASYLLFSMSLLFLCVFFCVIGYSFHYRSRYSHKMPTRLRHFVFHRLAPVLKIKQPDQKWKISSNKSIPPPREPQTSNSIVANQLDTEDNIQYPSSKIPFQQQEIVYGFKQRHLKGGKWDMLKTENELPSLLSSGYYNSSARTLRYVSEKIKWKKKLEMNKDEWMVLAIIVDRLLMWIYLFSFAIGTAAFVLCVISSQYPVADPKNGPITLGRDILS</sequence>
<dbReference type="PANTHER" id="PTHR18945">
    <property type="entry name" value="NEUROTRANSMITTER GATED ION CHANNEL"/>
    <property type="match status" value="1"/>
</dbReference>
<proteinExistence type="inferred from homology"/>
<gene>
    <name evidence="17" type="ORF">CVLEPA_LOCUS31378</name>
</gene>
<keyword evidence="5" id="KW-0770">Synapse</keyword>
<keyword evidence="2" id="KW-1003">Cell membrane</keyword>
<dbReference type="Gene3D" id="1.20.58.390">
    <property type="entry name" value="Neurotransmitter-gated ion-channel transmembrane domain"/>
    <property type="match status" value="2"/>
</dbReference>
<comment type="subcellular location">
    <subcellularLocation>
        <location evidence="13">Synaptic cell membrane</location>
        <topology evidence="13">Multi-pass membrane protein</topology>
    </subcellularLocation>
</comment>
<keyword evidence="7 14" id="KW-0472">Membrane</keyword>
<evidence type="ECO:0000259" key="15">
    <source>
        <dbReference type="Pfam" id="PF02931"/>
    </source>
</evidence>
<evidence type="ECO:0000256" key="13">
    <source>
        <dbReference type="ARBA" id="ARBA00034099"/>
    </source>
</evidence>
<feature type="transmembrane region" description="Helical" evidence="14">
    <location>
        <begin position="302"/>
        <end position="326"/>
    </location>
</feature>
<keyword evidence="1 14" id="KW-0813">Transport</keyword>
<feature type="domain" description="Neurotransmitter-gated ion-channel transmembrane" evidence="16">
    <location>
        <begin position="246"/>
        <end position="490"/>
    </location>
</feature>
<feature type="transmembrane region" description="Helical" evidence="14">
    <location>
        <begin position="465"/>
        <end position="493"/>
    </location>
</feature>
<keyword evidence="11" id="KW-1071">Ligand-gated ion channel</keyword>
<keyword evidence="6 14" id="KW-0406">Ion transport</keyword>
<evidence type="ECO:0000256" key="10">
    <source>
        <dbReference type="ARBA" id="ARBA00023180"/>
    </source>
</evidence>
<evidence type="ECO:0000313" key="17">
    <source>
        <dbReference type="EMBL" id="CAK8697890.1"/>
    </source>
</evidence>
<dbReference type="PRINTS" id="PR00252">
    <property type="entry name" value="NRIONCHANNEL"/>
</dbReference>
<organism evidence="17 18">
    <name type="scientific">Clavelina lepadiformis</name>
    <name type="common">Light-bulb sea squirt</name>
    <name type="synonym">Ascidia lepadiformis</name>
    <dbReference type="NCBI Taxonomy" id="159417"/>
    <lineage>
        <taxon>Eukaryota</taxon>
        <taxon>Metazoa</taxon>
        <taxon>Chordata</taxon>
        <taxon>Tunicata</taxon>
        <taxon>Ascidiacea</taxon>
        <taxon>Aplousobranchia</taxon>
        <taxon>Clavelinidae</taxon>
        <taxon>Clavelina</taxon>
    </lineage>
</organism>
<evidence type="ECO:0000259" key="16">
    <source>
        <dbReference type="Pfam" id="PF02932"/>
    </source>
</evidence>
<evidence type="ECO:0000256" key="1">
    <source>
        <dbReference type="ARBA" id="ARBA00022448"/>
    </source>
</evidence>
<dbReference type="Gene3D" id="2.70.170.10">
    <property type="entry name" value="Neurotransmitter-gated ion-channel ligand-binding domain"/>
    <property type="match status" value="1"/>
</dbReference>
<comment type="caution">
    <text evidence="17">The sequence shown here is derived from an EMBL/GenBank/DDBJ whole genome shotgun (WGS) entry which is preliminary data.</text>
</comment>
<dbReference type="Proteomes" id="UP001642483">
    <property type="component" value="Unassembled WGS sequence"/>
</dbReference>
<evidence type="ECO:0000256" key="2">
    <source>
        <dbReference type="ARBA" id="ARBA00022475"/>
    </source>
</evidence>
<dbReference type="InterPro" id="IPR006202">
    <property type="entry name" value="Neur_chan_lig-bd"/>
</dbReference>
<evidence type="ECO:0000313" key="18">
    <source>
        <dbReference type="Proteomes" id="UP001642483"/>
    </source>
</evidence>
<feature type="signal peptide" evidence="14">
    <location>
        <begin position="1"/>
        <end position="21"/>
    </location>
</feature>
<evidence type="ECO:0000256" key="7">
    <source>
        <dbReference type="ARBA" id="ARBA00023136"/>
    </source>
</evidence>
<dbReference type="PROSITE" id="PS00236">
    <property type="entry name" value="NEUROTR_ION_CHANNEL"/>
    <property type="match status" value="1"/>
</dbReference>
<dbReference type="InterPro" id="IPR038050">
    <property type="entry name" value="Neuro_actylchol_rec"/>
</dbReference>
<evidence type="ECO:0000256" key="14">
    <source>
        <dbReference type="RuleBase" id="RU000687"/>
    </source>
</evidence>
<evidence type="ECO:0000256" key="12">
    <source>
        <dbReference type="ARBA" id="ARBA00023303"/>
    </source>
</evidence>
<dbReference type="Pfam" id="PF02931">
    <property type="entry name" value="Neur_chan_LBD"/>
    <property type="match status" value="1"/>
</dbReference>
<evidence type="ECO:0000256" key="8">
    <source>
        <dbReference type="ARBA" id="ARBA00023157"/>
    </source>
</evidence>
<dbReference type="InterPro" id="IPR006201">
    <property type="entry name" value="Neur_channel"/>
</dbReference>
<feature type="domain" description="Neurotransmitter-gated ion-channel ligand-binding" evidence="15">
    <location>
        <begin position="33"/>
        <end position="239"/>
    </location>
</feature>
<protein>
    <submittedName>
        <fullName evidence="17">Uncharacterized protein</fullName>
    </submittedName>
</protein>
<reference evidence="17 18" key="1">
    <citation type="submission" date="2024-02" db="EMBL/GenBank/DDBJ databases">
        <authorList>
            <person name="Daric V."/>
            <person name="Darras S."/>
        </authorList>
    </citation>
    <scope>NUCLEOTIDE SEQUENCE [LARGE SCALE GENOMIC DNA]</scope>
</reference>
<dbReference type="PRINTS" id="PR00254">
    <property type="entry name" value="NICOTINICR"/>
</dbReference>
<feature type="chain" id="PRO_5044982292" evidence="14">
    <location>
        <begin position="22"/>
        <end position="518"/>
    </location>
</feature>
<evidence type="ECO:0000256" key="3">
    <source>
        <dbReference type="ARBA" id="ARBA00022692"/>
    </source>
</evidence>
<dbReference type="CDD" id="cd18997">
    <property type="entry name" value="LGIC_ECD_nAChR"/>
    <property type="match status" value="1"/>
</dbReference>
<dbReference type="SUPFAM" id="SSF90112">
    <property type="entry name" value="Neurotransmitter-gated ion-channel transmembrane pore"/>
    <property type="match status" value="1"/>
</dbReference>
<accession>A0ABP0H5S3</accession>
<dbReference type="InterPro" id="IPR002394">
    <property type="entry name" value="Nicotinic_acetylcholine_rcpt"/>
</dbReference>
<comment type="similarity">
    <text evidence="14">Belongs to the ligand-gated ion channel (TC 1.A.9) family.</text>
</comment>
<evidence type="ECO:0000256" key="5">
    <source>
        <dbReference type="ARBA" id="ARBA00023018"/>
    </source>
</evidence>
<keyword evidence="3 14" id="KW-0812">Transmembrane</keyword>
<keyword evidence="9" id="KW-0675">Receptor</keyword>
<evidence type="ECO:0000256" key="6">
    <source>
        <dbReference type="ARBA" id="ARBA00023065"/>
    </source>
</evidence>
<dbReference type="SUPFAM" id="SSF63712">
    <property type="entry name" value="Nicotinic receptor ligand binding domain-like"/>
    <property type="match status" value="1"/>
</dbReference>
<keyword evidence="4 14" id="KW-1133">Transmembrane helix</keyword>
<dbReference type="CDD" id="cd19064">
    <property type="entry name" value="LGIC_TM_nAChR"/>
    <property type="match status" value="1"/>
</dbReference>